<comment type="caution">
    <text evidence="1">The sequence shown here is derived from an EMBL/GenBank/DDBJ whole genome shotgun (WGS) entry which is preliminary data.</text>
</comment>
<gene>
    <name evidence="1" type="ORF">IHE45_07G082900</name>
</gene>
<organism evidence="1 2">
    <name type="scientific">Dioscorea alata</name>
    <name type="common">Purple yam</name>
    <dbReference type="NCBI Taxonomy" id="55571"/>
    <lineage>
        <taxon>Eukaryota</taxon>
        <taxon>Viridiplantae</taxon>
        <taxon>Streptophyta</taxon>
        <taxon>Embryophyta</taxon>
        <taxon>Tracheophyta</taxon>
        <taxon>Spermatophyta</taxon>
        <taxon>Magnoliopsida</taxon>
        <taxon>Liliopsida</taxon>
        <taxon>Dioscoreales</taxon>
        <taxon>Dioscoreaceae</taxon>
        <taxon>Dioscorea</taxon>
    </lineage>
</organism>
<protein>
    <submittedName>
        <fullName evidence="1">Non-specific serine/threonine protein kinase protein</fullName>
        <ecNumber evidence="1">2.7.11.1</ecNumber>
    </submittedName>
</protein>
<dbReference type="EC" id="2.7.11.1" evidence="1"/>
<evidence type="ECO:0000313" key="2">
    <source>
        <dbReference type="Proteomes" id="UP000827976"/>
    </source>
</evidence>
<dbReference type="Proteomes" id="UP000827976">
    <property type="component" value="Chromosome 7"/>
</dbReference>
<name>A0ACB7VST0_DIOAL</name>
<reference evidence="2" key="1">
    <citation type="journal article" date="2022" name="Nat. Commun.">
        <title>Chromosome evolution and the genetic basis of agronomically important traits in greater yam.</title>
        <authorList>
            <person name="Bredeson J.V."/>
            <person name="Lyons J.B."/>
            <person name="Oniyinde I.O."/>
            <person name="Okereke N.R."/>
            <person name="Kolade O."/>
            <person name="Nnabue I."/>
            <person name="Nwadili C.O."/>
            <person name="Hribova E."/>
            <person name="Parker M."/>
            <person name="Nwogha J."/>
            <person name="Shu S."/>
            <person name="Carlson J."/>
            <person name="Kariba R."/>
            <person name="Muthemba S."/>
            <person name="Knop K."/>
            <person name="Barton G.J."/>
            <person name="Sherwood A.V."/>
            <person name="Lopez-Montes A."/>
            <person name="Asiedu R."/>
            <person name="Jamnadass R."/>
            <person name="Muchugi A."/>
            <person name="Goodstein D."/>
            <person name="Egesi C.N."/>
            <person name="Featherston J."/>
            <person name="Asfaw A."/>
            <person name="Simpson G.G."/>
            <person name="Dolezel J."/>
            <person name="Hendre P.S."/>
            <person name="Van Deynze A."/>
            <person name="Kumar P.L."/>
            <person name="Obidiegwu J.E."/>
            <person name="Bhattacharjee R."/>
            <person name="Rokhsar D.S."/>
        </authorList>
    </citation>
    <scope>NUCLEOTIDE SEQUENCE [LARGE SCALE GENOMIC DNA]</scope>
    <source>
        <strain evidence="2">cv. TDa95/00328</strain>
    </source>
</reference>
<keyword evidence="1" id="KW-0808">Transferase</keyword>
<sequence length="469" mass="52342">MASIHQPHKLCQLLMMGSVLLPVSPVHHQHGVKTLENSSHTYGHLHPCNKLINITNRLALTKDCSQRRRTSSPGRCLYICFGLIMNVLQEFGVVLPWGTPVYLLNVQLHPLLFLQFMSFAENQLPNSNTSSSTNSSKTTSTTSVMSSLSSFKGDTAASASLKSFTLNDLKNATRNFRSESFLGEGGFGCVFKGWIDEHTLCPTRPGSGIVVAIKRLKRESFQGHKEWLTEVTYLGQLRHENLVKLIGYCSEGDNKLLVYEYMPRGSLENHLFKRGVQPIPWTTRVNIAVAVARGLTFLHSLEIQVIYRDLKASNVLLDSDFNAKLSDFGLARDGPTGDKTHVSTRVVGTRGYAAPEYIATGRLNVKSDIYSFGVVLLELLSGRRAVDEDKGSAEEMLVDWAKPFLNDRRKMFRIMDTRLEGQYSKKAAQTIAALALQCLHVDPKNRPDMAEVLVALEQLQTTKEVRTSR</sequence>
<evidence type="ECO:0000313" key="1">
    <source>
        <dbReference type="EMBL" id="KAH7677418.1"/>
    </source>
</evidence>
<keyword evidence="1" id="KW-0418">Kinase</keyword>
<keyword evidence="2" id="KW-1185">Reference proteome</keyword>
<keyword evidence="1" id="KW-0723">Serine/threonine-protein kinase</keyword>
<proteinExistence type="predicted"/>
<accession>A0ACB7VST0</accession>
<dbReference type="EMBL" id="CM037017">
    <property type="protein sequence ID" value="KAH7677418.1"/>
    <property type="molecule type" value="Genomic_DNA"/>
</dbReference>